<gene>
    <name evidence="2" type="ORF">XAT740_LOCUS54298</name>
</gene>
<sequence>MDMDDFVIIDEASSSSSSSSSSSKPSIGKTISNKRKSMVTVDGFQFQLKNFNKAKTMKFWRCANRLCNVILHTNPSDEFVKFSKNKKKNAKRAENELLPLQQIAEQEVRQGLLTSKALAVISNILSLDVQLKLLFDCDKLYMDGPFSTSPSNFDQVYIFEAVHHGPLVYRNIQFKGLSSTYLENLMVHRVIRRMMMFALVPEQLVLSLFAGLYEEPSEYERDELKCVFTYFEH</sequence>
<accession>A0A816E845</accession>
<evidence type="ECO:0000256" key="1">
    <source>
        <dbReference type="SAM" id="MobiDB-lite"/>
    </source>
</evidence>
<protein>
    <submittedName>
        <fullName evidence="2">Uncharacterized protein</fullName>
    </submittedName>
</protein>
<organism evidence="2 3">
    <name type="scientific">Adineta ricciae</name>
    <name type="common">Rotifer</name>
    <dbReference type="NCBI Taxonomy" id="249248"/>
    <lineage>
        <taxon>Eukaryota</taxon>
        <taxon>Metazoa</taxon>
        <taxon>Spiralia</taxon>
        <taxon>Gnathifera</taxon>
        <taxon>Rotifera</taxon>
        <taxon>Eurotatoria</taxon>
        <taxon>Bdelloidea</taxon>
        <taxon>Adinetida</taxon>
        <taxon>Adinetidae</taxon>
        <taxon>Adineta</taxon>
    </lineage>
</organism>
<dbReference type="Gene3D" id="2.20.25.240">
    <property type="match status" value="1"/>
</dbReference>
<dbReference type="EMBL" id="CAJNOR010009673">
    <property type="protein sequence ID" value="CAF1647015.1"/>
    <property type="molecule type" value="Genomic_DNA"/>
</dbReference>
<feature type="region of interest" description="Disordered" evidence="1">
    <location>
        <begin position="10"/>
        <end position="31"/>
    </location>
</feature>
<evidence type="ECO:0000313" key="3">
    <source>
        <dbReference type="Proteomes" id="UP000663828"/>
    </source>
</evidence>
<name>A0A816E845_ADIRI</name>
<feature type="compositionally biased region" description="Low complexity" evidence="1">
    <location>
        <begin position="13"/>
        <end position="23"/>
    </location>
</feature>
<evidence type="ECO:0000313" key="2">
    <source>
        <dbReference type="EMBL" id="CAF1647015.1"/>
    </source>
</evidence>
<reference evidence="2" key="1">
    <citation type="submission" date="2021-02" db="EMBL/GenBank/DDBJ databases">
        <authorList>
            <person name="Nowell W R."/>
        </authorList>
    </citation>
    <scope>NUCLEOTIDE SEQUENCE</scope>
</reference>
<keyword evidence="3" id="KW-1185">Reference proteome</keyword>
<proteinExistence type="predicted"/>
<dbReference type="Proteomes" id="UP000663828">
    <property type="component" value="Unassembled WGS sequence"/>
</dbReference>
<comment type="caution">
    <text evidence="2">The sequence shown here is derived from an EMBL/GenBank/DDBJ whole genome shotgun (WGS) entry which is preliminary data.</text>
</comment>
<dbReference type="AlphaFoldDB" id="A0A816E845"/>